<dbReference type="Gene3D" id="2.170.15.10">
    <property type="entry name" value="Proaerolysin, chain A, domain 3"/>
    <property type="match status" value="1"/>
</dbReference>
<evidence type="ECO:0000256" key="1">
    <source>
        <dbReference type="SAM" id="SignalP"/>
    </source>
</evidence>
<proteinExistence type="predicted"/>
<organism evidence="2 3">
    <name type="scientific">Mesorhabditis belari</name>
    <dbReference type="NCBI Taxonomy" id="2138241"/>
    <lineage>
        <taxon>Eukaryota</taxon>
        <taxon>Metazoa</taxon>
        <taxon>Ecdysozoa</taxon>
        <taxon>Nematoda</taxon>
        <taxon>Chromadorea</taxon>
        <taxon>Rhabditida</taxon>
        <taxon>Rhabditina</taxon>
        <taxon>Rhabditomorpha</taxon>
        <taxon>Rhabditoidea</taxon>
        <taxon>Rhabditidae</taxon>
        <taxon>Mesorhabditinae</taxon>
        <taxon>Mesorhabditis</taxon>
    </lineage>
</organism>
<keyword evidence="1" id="KW-0732">Signal</keyword>
<dbReference type="Proteomes" id="UP000887575">
    <property type="component" value="Unassembled WGS sequence"/>
</dbReference>
<feature type="signal peptide" evidence="1">
    <location>
        <begin position="1"/>
        <end position="18"/>
    </location>
</feature>
<name>A0AAF3J8T3_9BILA</name>
<keyword evidence="2" id="KW-1185">Reference proteome</keyword>
<protein>
    <submittedName>
        <fullName evidence="3">Uncharacterized protein</fullName>
    </submittedName>
</protein>
<evidence type="ECO:0000313" key="2">
    <source>
        <dbReference type="Proteomes" id="UP000887575"/>
    </source>
</evidence>
<feature type="chain" id="PRO_5042007851" evidence="1">
    <location>
        <begin position="19"/>
        <end position="330"/>
    </location>
</feature>
<sequence length="330" mass="37562">MMWLSQIIFISIIHRSLTKDGSIDCMNCNPYRIDDLLCYTGWKTRQQLESLDEREERDFLIKKIQEQMPSHTYSFYAGQSGGWLVHTGAMLHILHANNWASFWRYKDHWGLRHVIAQQLHKKSYGTLDSLKGLSAELLISKACEYYKKNDVVVEVFDVKHHSTIGSLMERKPALIGTHTCDNCRYSQKGECKFRFEESFTESMTYIVGKEESRSSSHSLSLSFSVASVVPAKSSSIGGGWTGTWTQGNVTRVTTNEEKITTKLYSMESVYSLAANSAVQIDLWVHVGDVSMPFEMSIRLKSGETRTLSGTYKAVRSFSNYHKATNIPCEK</sequence>
<reference evidence="3" key="1">
    <citation type="submission" date="2024-02" db="UniProtKB">
        <authorList>
            <consortium name="WormBaseParasite"/>
        </authorList>
    </citation>
    <scope>IDENTIFICATION</scope>
</reference>
<dbReference type="WBParaSite" id="MBELARI_LOCUS3659">
    <property type="protein sequence ID" value="MBELARI_LOCUS3659"/>
    <property type="gene ID" value="MBELARI_LOCUS3659"/>
</dbReference>
<dbReference type="AlphaFoldDB" id="A0AAF3J8T3"/>
<accession>A0AAF3J8T3</accession>
<evidence type="ECO:0000313" key="3">
    <source>
        <dbReference type="WBParaSite" id="MBELARI_LOCUS3659"/>
    </source>
</evidence>